<dbReference type="RefSeq" id="WP_353865278.1">
    <property type="nucleotide sequence ID" value="NZ_CP088295.1"/>
</dbReference>
<evidence type="ECO:0000256" key="5">
    <source>
        <dbReference type="ARBA" id="ARBA00022842"/>
    </source>
</evidence>
<keyword evidence="4 6" id="KW-0378">Hydrolase</keyword>
<keyword evidence="5 6" id="KW-0460">Magnesium</keyword>
<dbReference type="SUPFAM" id="SSF88723">
    <property type="entry name" value="PIN domain-like"/>
    <property type="match status" value="1"/>
</dbReference>
<dbReference type="Proteomes" id="UP001058860">
    <property type="component" value="Chromosome"/>
</dbReference>
<dbReference type="InterPro" id="IPR029060">
    <property type="entry name" value="PIN-like_dom_sf"/>
</dbReference>
<dbReference type="HAMAP" id="MF_00265">
    <property type="entry name" value="VapC_Nob1"/>
    <property type="match status" value="1"/>
</dbReference>
<dbReference type="Gene3D" id="3.40.50.1010">
    <property type="entry name" value="5'-nuclease"/>
    <property type="match status" value="1"/>
</dbReference>
<dbReference type="EC" id="3.1.-.-" evidence="6"/>
<dbReference type="Pfam" id="PF01850">
    <property type="entry name" value="PIN"/>
    <property type="match status" value="1"/>
</dbReference>
<feature type="domain" description="PIN" evidence="7">
    <location>
        <begin position="4"/>
        <end position="113"/>
    </location>
</feature>
<evidence type="ECO:0000313" key="9">
    <source>
        <dbReference type="Proteomes" id="UP001058860"/>
    </source>
</evidence>
<evidence type="ECO:0000256" key="1">
    <source>
        <dbReference type="ARBA" id="ARBA00022649"/>
    </source>
</evidence>
<feature type="binding site" evidence="6">
    <location>
        <position position="6"/>
    </location>
    <ligand>
        <name>Mg(2+)</name>
        <dbReference type="ChEBI" id="CHEBI:18420"/>
    </ligand>
</feature>
<dbReference type="InterPro" id="IPR002716">
    <property type="entry name" value="PIN_dom"/>
</dbReference>
<evidence type="ECO:0000256" key="3">
    <source>
        <dbReference type="ARBA" id="ARBA00022723"/>
    </source>
</evidence>
<evidence type="ECO:0000256" key="6">
    <source>
        <dbReference type="HAMAP-Rule" id="MF_00265"/>
    </source>
</evidence>
<keyword evidence="3 6" id="KW-0479">Metal-binding</keyword>
<evidence type="ECO:0000259" key="7">
    <source>
        <dbReference type="Pfam" id="PF01850"/>
    </source>
</evidence>
<comment type="function">
    <text evidence="6">Toxic component of a toxin-antitoxin (TA) system. An RNase.</text>
</comment>
<gene>
    <name evidence="6" type="primary">vapC</name>
    <name evidence="8" type="ORF">LRS13_04520</name>
</gene>
<keyword evidence="6" id="KW-0800">Toxin</keyword>
<organism evidence="8 9">
    <name type="scientific">Svornostia abyssi</name>
    <dbReference type="NCBI Taxonomy" id="2898438"/>
    <lineage>
        <taxon>Bacteria</taxon>
        <taxon>Bacillati</taxon>
        <taxon>Actinomycetota</taxon>
        <taxon>Thermoleophilia</taxon>
        <taxon>Solirubrobacterales</taxon>
        <taxon>Baekduiaceae</taxon>
        <taxon>Svornostia</taxon>
    </lineage>
</organism>
<comment type="similarity">
    <text evidence="6">Belongs to the PINc/VapC protein family.</text>
</comment>
<proteinExistence type="inferred from homology"/>
<comment type="cofactor">
    <cofactor evidence="6">
        <name>Mg(2+)</name>
        <dbReference type="ChEBI" id="CHEBI:18420"/>
    </cofactor>
</comment>
<feature type="binding site" evidence="6">
    <location>
        <position position="91"/>
    </location>
    <ligand>
        <name>Mg(2+)</name>
        <dbReference type="ChEBI" id="CHEBI:18420"/>
    </ligand>
</feature>
<evidence type="ECO:0000313" key="8">
    <source>
        <dbReference type="EMBL" id="UUY04798.1"/>
    </source>
</evidence>
<dbReference type="CDD" id="cd18682">
    <property type="entry name" value="PIN_VapC-like"/>
    <property type="match status" value="1"/>
</dbReference>
<keyword evidence="9" id="KW-1185">Reference proteome</keyword>
<keyword evidence="2 6" id="KW-0540">Nuclease</keyword>
<evidence type="ECO:0000256" key="2">
    <source>
        <dbReference type="ARBA" id="ARBA00022722"/>
    </source>
</evidence>
<keyword evidence="1 6" id="KW-1277">Toxin-antitoxin system</keyword>
<name>A0ABY5PJD1_9ACTN</name>
<accession>A0ABY5PJD1</accession>
<evidence type="ECO:0000256" key="4">
    <source>
        <dbReference type="ARBA" id="ARBA00022801"/>
    </source>
</evidence>
<protein>
    <recommendedName>
        <fullName evidence="6">Ribonuclease VapC</fullName>
        <shortName evidence="6">RNase VapC</shortName>
        <ecNumber evidence="6">3.1.-.-</ecNumber>
    </recommendedName>
    <alternativeName>
        <fullName evidence="6">Toxin VapC</fullName>
    </alternativeName>
</protein>
<reference evidence="9" key="1">
    <citation type="submission" date="2021-11" db="EMBL/GenBank/DDBJ databases">
        <title>Cultivation dependent microbiological survey of springs from the worlds oldest radium mine currently devoted to the extraction of radon-saturated water.</title>
        <authorList>
            <person name="Kapinusova G."/>
            <person name="Smrhova T."/>
            <person name="Strejcek M."/>
            <person name="Suman J."/>
            <person name="Jani K."/>
            <person name="Pajer P."/>
            <person name="Uhlik O."/>
        </authorList>
    </citation>
    <scope>NUCLEOTIDE SEQUENCE [LARGE SCALE GENOMIC DNA]</scope>
    <source>
        <strain evidence="9">J379</strain>
    </source>
</reference>
<dbReference type="InterPro" id="IPR022907">
    <property type="entry name" value="VapC_family"/>
</dbReference>
<sequence>MPAVLDASAVIAFLRDEPGAAEVRAALEKPEIPLLSTVNLTEVAQHVGRARPAVIDGLAGVVTILDYDRTQAQLAAGLHAETRAAGLGLADRACLALALATQSPVLTADRAWSGLALGVEIIQIR</sequence>
<dbReference type="EMBL" id="CP088295">
    <property type="protein sequence ID" value="UUY04798.1"/>
    <property type="molecule type" value="Genomic_DNA"/>
</dbReference>